<feature type="region of interest" description="Disordered" evidence="1">
    <location>
        <begin position="168"/>
        <end position="192"/>
    </location>
</feature>
<evidence type="ECO:0000313" key="3">
    <source>
        <dbReference type="Proteomes" id="UP000784294"/>
    </source>
</evidence>
<sequence>TGNQGILVRRRYELSVDDKSILSATSSTSGSTRSQPLVNGSSGSYLPHSHFTRGIDPIGDSEPIAASPFTTSGALSGLRHFGQLRSTSSVRRHGSNLRNHSRNTFVTVNDSSSDAQTAPYLDFSPTQHRCQNPSHFSSSTLSSSITSYYTTSSQAAHQTVIVPTSQSAPNGANDGIANSECDQSPESLTDSERCRERKYEFAVEMLNKSEDEQVTLTVITYTKHFRLASFLVSDQMDRNFLNLFQMNPFSHSELQNHLLLQSGQQSPSFNQLHAKNYCQSPGTYSGANVFVSDENNIHKPLRFINKARLGRFPSSYLIGRNTYDKDAIEKWESKRTEQGDNERDDDTELNGRMTNIFQNIFVSIAPPLPVNAIPVTASSSTMPSKLRLLWSGISTTISEVAFRHIRPFASKCFHSNRPHHSVAFYDSPVCSAASVMLGFPAGRLHSPIVSATLASSLLMPRTGTFFLSASLSSSTLLC</sequence>
<keyword evidence="3" id="KW-1185">Reference proteome</keyword>
<accession>A0A3S4ZW21</accession>
<protein>
    <submittedName>
        <fullName evidence="2">Uncharacterized protein</fullName>
    </submittedName>
</protein>
<evidence type="ECO:0000313" key="2">
    <source>
        <dbReference type="EMBL" id="VEL08528.1"/>
    </source>
</evidence>
<gene>
    <name evidence="2" type="ORF">PXEA_LOCUS1968</name>
</gene>
<feature type="region of interest" description="Disordered" evidence="1">
    <location>
        <begin position="24"/>
        <end position="67"/>
    </location>
</feature>
<dbReference type="EMBL" id="CAAALY010004205">
    <property type="protein sequence ID" value="VEL08528.1"/>
    <property type="molecule type" value="Genomic_DNA"/>
</dbReference>
<evidence type="ECO:0000256" key="1">
    <source>
        <dbReference type="SAM" id="MobiDB-lite"/>
    </source>
</evidence>
<dbReference type="AlphaFoldDB" id="A0A3S4ZW21"/>
<feature type="compositionally biased region" description="Low complexity" evidence="1">
    <location>
        <begin position="24"/>
        <end position="34"/>
    </location>
</feature>
<name>A0A3S4ZW21_9PLAT</name>
<proteinExistence type="predicted"/>
<reference evidence="2" key="1">
    <citation type="submission" date="2018-11" db="EMBL/GenBank/DDBJ databases">
        <authorList>
            <consortium name="Pathogen Informatics"/>
        </authorList>
    </citation>
    <scope>NUCLEOTIDE SEQUENCE</scope>
</reference>
<organism evidence="2 3">
    <name type="scientific">Protopolystoma xenopodis</name>
    <dbReference type="NCBI Taxonomy" id="117903"/>
    <lineage>
        <taxon>Eukaryota</taxon>
        <taxon>Metazoa</taxon>
        <taxon>Spiralia</taxon>
        <taxon>Lophotrochozoa</taxon>
        <taxon>Platyhelminthes</taxon>
        <taxon>Monogenea</taxon>
        <taxon>Polyopisthocotylea</taxon>
        <taxon>Polystomatidea</taxon>
        <taxon>Polystomatidae</taxon>
        <taxon>Protopolystoma</taxon>
    </lineage>
</organism>
<feature type="non-terminal residue" evidence="2">
    <location>
        <position position="478"/>
    </location>
</feature>
<comment type="caution">
    <text evidence="2">The sequence shown here is derived from an EMBL/GenBank/DDBJ whole genome shotgun (WGS) entry which is preliminary data.</text>
</comment>
<feature type="compositionally biased region" description="Polar residues" evidence="1">
    <location>
        <begin position="35"/>
        <end position="44"/>
    </location>
</feature>
<dbReference type="Proteomes" id="UP000784294">
    <property type="component" value="Unassembled WGS sequence"/>
</dbReference>